<evidence type="ECO:0000313" key="3">
    <source>
        <dbReference type="Proteomes" id="UP000305848"/>
    </source>
</evidence>
<dbReference type="InterPro" id="IPR026341">
    <property type="entry name" value="T9SS_type_B"/>
</dbReference>
<keyword evidence="1" id="KW-0732">Signal</keyword>
<organism evidence="2 3">
    <name type="scientific">Ilyomonas limi</name>
    <dbReference type="NCBI Taxonomy" id="2575867"/>
    <lineage>
        <taxon>Bacteria</taxon>
        <taxon>Pseudomonadati</taxon>
        <taxon>Bacteroidota</taxon>
        <taxon>Chitinophagia</taxon>
        <taxon>Chitinophagales</taxon>
        <taxon>Chitinophagaceae</taxon>
        <taxon>Ilyomonas</taxon>
    </lineage>
</organism>
<evidence type="ECO:0000256" key="1">
    <source>
        <dbReference type="SAM" id="SignalP"/>
    </source>
</evidence>
<dbReference type="RefSeq" id="WP_170971063.1">
    <property type="nucleotide sequence ID" value="NZ_SZQL01000008.1"/>
</dbReference>
<feature type="signal peptide" evidence="1">
    <location>
        <begin position="1"/>
        <end position="22"/>
    </location>
</feature>
<dbReference type="Gene3D" id="2.60.40.10">
    <property type="entry name" value="Immunoglobulins"/>
    <property type="match status" value="2"/>
</dbReference>
<dbReference type="NCBIfam" id="TIGR04131">
    <property type="entry name" value="Bac_Flav_CTERM"/>
    <property type="match status" value="1"/>
</dbReference>
<protein>
    <submittedName>
        <fullName evidence="2">Gliding motility-associated C-terminal domain-containing protein</fullName>
    </submittedName>
</protein>
<name>A0A4U3L241_9BACT</name>
<feature type="chain" id="PRO_5020837801" evidence="1">
    <location>
        <begin position="23"/>
        <end position="645"/>
    </location>
</feature>
<proteinExistence type="predicted"/>
<dbReference type="Gene3D" id="2.60.120.260">
    <property type="entry name" value="Galactose-binding domain-like"/>
    <property type="match status" value="1"/>
</dbReference>
<comment type="caution">
    <text evidence="2">The sequence shown here is derived from an EMBL/GenBank/DDBJ whole genome shotgun (WGS) entry which is preliminary data.</text>
</comment>
<sequence length="645" mass="69525">MLKYFFATTICLCCMYANQLQAQLCTGSLGDPVVNITFGTVSQPLTSRQTSYRFDQDCPDDGEYTIASAVPQCHAADNSWHPLREDHTPNDINGMMMIINASQDPGDFYVDTVRGLCSNTTYEFASWIMNILATGSFCYANGTIPNITFSIENTDGSLIAKYNTGDIKATAFAQWQQFGFFFTNSNNSDIVLRLTNNGPGGCGNDLALDDITFRPCGPAVTAFIKGDNNSADSNICQGTAANLVLESTVSAEYTNPAYQWQQSSNNGTTWTDIAGATSLSLPINIAANAQVASTQYRLSVGKTSNINTVQCRIASNVVSISINEKPSPDITTNNPFCEGKDIILSAHKGTAFNWAGPDNFSSTDSTIVLADANSRYDGVYSVDITSAAGCSITASTRVLVNKSPVAAVSNDVSICEGSSTQLQGSGGFIYQWIPATGLSNAAIANPVASPADSTNYTLIVTNEKGCTDTAFTKVFVWKKPIANAGPNKQIMEGDTVVLEGTASGTNITYNWTPNINLTTAQLLQPIAAPTQNTTYTLHIQSLQGCGIAIDEVFVRVFKKVDIPNAFSPNGDGINDKWILKNIETYPEADITVFNRYGQLLYKAKGNGRPWNGTYNGTPLPVASYYYVIDLKSNFPKLSGWIMLLR</sequence>
<reference evidence="2 3" key="1">
    <citation type="submission" date="2019-05" db="EMBL/GenBank/DDBJ databases">
        <title>Panacibacter sp. strain 17mud1-8 Genome sequencing and assembly.</title>
        <authorList>
            <person name="Chhetri G."/>
        </authorList>
    </citation>
    <scope>NUCLEOTIDE SEQUENCE [LARGE SCALE GENOMIC DNA]</scope>
    <source>
        <strain evidence="2 3">17mud1-8</strain>
    </source>
</reference>
<dbReference type="Proteomes" id="UP000305848">
    <property type="component" value="Unassembled WGS sequence"/>
</dbReference>
<keyword evidence="3" id="KW-1185">Reference proteome</keyword>
<dbReference type="InterPro" id="IPR013783">
    <property type="entry name" value="Ig-like_fold"/>
</dbReference>
<evidence type="ECO:0000313" key="2">
    <source>
        <dbReference type="EMBL" id="TKK68299.1"/>
    </source>
</evidence>
<dbReference type="AlphaFoldDB" id="A0A4U3L241"/>
<dbReference type="Pfam" id="PF13585">
    <property type="entry name" value="CHU_C"/>
    <property type="match status" value="1"/>
</dbReference>
<gene>
    <name evidence="2" type="ORF">FC093_11740</name>
</gene>
<dbReference type="EMBL" id="SZQL01000008">
    <property type="protein sequence ID" value="TKK68299.1"/>
    <property type="molecule type" value="Genomic_DNA"/>
</dbReference>
<accession>A0A4U3L241</accession>